<dbReference type="AlphaFoldDB" id="A0A343YVJ1"/>
<dbReference type="InterPro" id="IPR001750">
    <property type="entry name" value="ND/Mrp_TM"/>
</dbReference>
<keyword evidence="14 18" id="KW-0830">Ubiquinone</keyword>
<evidence type="ECO:0000259" key="20">
    <source>
        <dbReference type="Pfam" id="PF00361"/>
    </source>
</evidence>
<dbReference type="PANTHER" id="PTHR46552">
    <property type="entry name" value="NADH-UBIQUINONE OXIDOREDUCTASE CHAIN 2"/>
    <property type="match status" value="1"/>
</dbReference>
<evidence type="ECO:0000256" key="18">
    <source>
        <dbReference type="RuleBase" id="RU003403"/>
    </source>
</evidence>
<keyword evidence="19" id="KW-0732">Signal</keyword>
<organism evidence="21">
    <name type="scientific">Mahanarva spectabilis</name>
    <dbReference type="NCBI Taxonomy" id="1985197"/>
    <lineage>
        <taxon>Eukaryota</taxon>
        <taxon>Metazoa</taxon>
        <taxon>Ecdysozoa</taxon>
        <taxon>Arthropoda</taxon>
        <taxon>Hexapoda</taxon>
        <taxon>Insecta</taxon>
        <taxon>Pterygota</taxon>
        <taxon>Neoptera</taxon>
        <taxon>Paraneoptera</taxon>
        <taxon>Hemiptera</taxon>
        <taxon>Auchenorrhyncha</taxon>
        <taxon>Cercopoidea</taxon>
        <taxon>Cercopidae</taxon>
        <taxon>Ischnorhininae</taxon>
        <taxon>Mahanarva</taxon>
    </lineage>
</organism>
<evidence type="ECO:0000256" key="7">
    <source>
        <dbReference type="ARBA" id="ARBA00022660"/>
    </source>
</evidence>
<evidence type="ECO:0000256" key="17">
    <source>
        <dbReference type="ARBA" id="ARBA00049551"/>
    </source>
</evidence>
<keyword evidence="12 18" id="KW-1133">Transmembrane helix</keyword>
<dbReference type="EC" id="7.1.1.2" evidence="4 18"/>
<evidence type="ECO:0000256" key="2">
    <source>
        <dbReference type="ARBA" id="ARBA00004448"/>
    </source>
</evidence>
<evidence type="ECO:0000256" key="10">
    <source>
        <dbReference type="ARBA" id="ARBA00022967"/>
    </source>
</evidence>
<keyword evidence="9 18" id="KW-0999">Mitochondrion inner membrane</keyword>
<evidence type="ECO:0000256" key="5">
    <source>
        <dbReference type="ARBA" id="ARBA00021008"/>
    </source>
</evidence>
<evidence type="ECO:0000313" key="21">
    <source>
        <dbReference type="EMBL" id="AWN56286.1"/>
    </source>
</evidence>
<dbReference type="Pfam" id="PF00361">
    <property type="entry name" value="Proton_antipo_M"/>
    <property type="match status" value="1"/>
</dbReference>
<comment type="subcellular location">
    <subcellularLocation>
        <location evidence="2 18">Mitochondrion inner membrane</location>
        <topology evidence="2 18">Multi-pass membrane protein</topology>
    </subcellularLocation>
</comment>
<reference evidence="21" key="1">
    <citation type="submission" date="2017-10" db="EMBL/GenBank/DDBJ databases">
        <title>Mitogenomes of tropical arthropods.</title>
        <authorList>
            <person name="Pires Paula D."/>
            <person name="Coiti Togawa R."/>
        </authorList>
    </citation>
    <scope>NUCLEOTIDE SEQUENCE</scope>
</reference>
<keyword evidence="7 18" id="KW-0679">Respiratory chain</keyword>
<dbReference type="EMBL" id="MG253273">
    <property type="protein sequence ID" value="AWN56286.1"/>
    <property type="molecule type" value="Genomic_DNA"/>
</dbReference>
<evidence type="ECO:0000256" key="15">
    <source>
        <dbReference type="ARBA" id="ARBA00023128"/>
    </source>
</evidence>
<dbReference type="GO" id="GO:0006120">
    <property type="term" value="P:mitochondrial electron transport, NADH to ubiquinone"/>
    <property type="evidence" value="ECO:0007669"/>
    <property type="project" value="InterPro"/>
</dbReference>
<dbReference type="InterPro" id="IPR003917">
    <property type="entry name" value="NADH_UbQ_OxRdtase_chain2"/>
</dbReference>
<dbReference type="GO" id="GO:0005743">
    <property type="term" value="C:mitochondrial inner membrane"/>
    <property type="evidence" value="ECO:0007669"/>
    <property type="project" value="UniProtKB-SubCell"/>
</dbReference>
<proteinExistence type="inferred from homology"/>
<sequence length="277" mass="32206">MLMNSTKLLLLIFLFMSTIFSLSSNNWFGSWLGLEMNMMSFIPIMYKKNNYYSSESMMKYFIIQSMGSTILLLGVMMVNSITLFNMNLFLVNCSLLIKLGISPFHMWLPSIMQSMSWTNCMIMSTWQKIALLFILSYTIDKFTIIFIIMSLIIGSIGGINQSSIKKMMAYSSINNMAWMMASMQISMTLLINYFMIYSMLTIFSMLLFKKMKINYLNQCMIKMNSPFNKMSLTMMMFSLGGMPPLMGFLPKFIIIQYMIAFNSVSTKIYYYSMYNCI</sequence>
<evidence type="ECO:0000256" key="1">
    <source>
        <dbReference type="ARBA" id="ARBA00003257"/>
    </source>
</evidence>
<keyword evidence="13 18" id="KW-0520">NAD</keyword>
<evidence type="ECO:0000256" key="11">
    <source>
        <dbReference type="ARBA" id="ARBA00022982"/>
    </source>
</evidence>
<keyword evidence="15 18" id="KW-0496">Mitochondrion</keyword>
<comment type="function">
    <text evidence="1">Core subunit of the mitochondrial membrane respiratory chain NADH dehydrogenase (Complex I) that is believed to belong to the minimal assembly required for catalysis. Complex I functions in the transfer of electrons from NADH to the respiratory chain. The immediate electron acceptor for the enzyme is believed to be ubiquinone.</text>
</comment>
<evidence type="ECO:0000256" key="16">
    <source>
        <dbReference type="ARBA" id="ARBA00023136"/>
    </source>
</evidence>
<comment type="function">
    <text evidence="18">Core subunit of the mitochondrial membrane respiratory chain NADH dehydrogenase (Complex I) which catalyzes electron transfer from NADH through the respiratory chain, using ubiquinone as an electron acceptor. Essential for the catalytic activity and assembly of complex I.</text>
</comment>
<feature type="chain" id="PRO_5016814481" description="NADH-ubiquinone oxidoreductase chain 2" evidence="19">
    <location>
        <begin position="25"/>
        <end position="277"/>
    </location>
</feature>
<comment type="similarity">
    <text evidence="3 18">Belongs to the complex I subunit 2 family.</text>
</comment>
<feature type="domain" description="NADH:quinone oxidoreductase/Mrp antiporter transmembrane" evidence="20">
    <location>
        <begin position="24"/>
        <end position="263"/>
    </location>
</feature>
<evidence type="ECO:0000256" key="8">
    <source>
        <dbReference type="ARBA" id="ARBA00022692"/>
    </source>
</evidence>
<feature type="transmembrane region" description="Helical" evidence="18">
    <location>
        <begin position="60"/>
        <end position="82"/>
    </location>
</feature>
<feature type="transmembrane region" description="Helical" evidence="18">
    <location>
        <begin position="88"/>
        <end position="108"/>
    </location>
</feature>
<evidence type="ECO:0000256" key="13">
    <source>
        <dbReference type="ARBA" id="ARBA00023027"/>
    </source>
</evidence>
<feature type="transmembrane region" description="Helical" evidence="18">
    <location>
        <begin position="176"/>
        <end position="208"/>
    </location>
</feature>
<keyword evidence="16 18" id="KW-0472">Membrane</keyword>
<dbReference type="InterPro" id="IPR050175">
    <property type="entry name" value="Complex_I_Subunit_2"/>
</dbReference>
<protein>
    <recommendedName>
        <fullName evidence="5 18">NADH-ubiquinone oxidoreductase chain 2</fullName>
        <ecNumber evidence="4 18">7.1.1.2</ecNumber>
    </recommendedName>
</protein>
<geneLocation type="mitochondrion" evidence="21"/>
<evidence type="ECO:0000256" key="12">
    <source>
        <dbReference type="ARBA" id="ARBA00022989"/>
    </source>
</evidence>
<evidence type="ECO:0000256" key="9">
    <source>
        <dbReference type="ARBA" id="ARBA00022792"/>
    </source>
</evidence>
<keyword evidence="11 18" id="KW-0249">Electron transport</keyword>
<feature type="signal peptide" evidence="19">
    <location>
        <begin position="1"/>
        <end position="24"/>
    </location>
</feature>
<dbReference type="PRINTS" id="PR01436">
    <property type="entry name" value="NADHDHGNASE2"/>
</dbReference>
<evidence type="ECO:0000256" key="6">
    <source>
        <dbReference type="ARBA" id="ARBA00022448"/>
    </source>
</evidence>
<evidence type="ECO:0000256" key="14">
    <source>
        <dbReference type="ARBA" id="ARBA00023075"/>
    </source>
</evidence>
<name>A0A343YVJ1_9HEMI</name>
<dbReference type="GO" id="GO:0008137">
    <property type="term" value="F:NADH dehydrogenase (ubiquinone) activity"/>
    <property type="evidence" value="ECO:0007669"/>
    <property type="project" value="UniProtKB-EC"/>
</dbReference>
<keyword evidence="8 18" id="KW-0812">Transmembrane</keyword>
<evidence type="ECO:0000256" key="4">
    <source>
        <dbReference type="ARBA" id="ARBA00012944"/>
    </source>
</evidence>
<evidence type="ECO:0000256" key="19">
    <source>
        <dbReference type="SAM" id="SignalP"/>
    </source>
</evidence>
<accession>A0A343YVJ1</accession>
<feature type="transmembrane region" description="Helical" evidence="18">
    <location>
        <begin position="129"/>
        <end position="156"/>
    </location>
</feature>
<dbReference type="PANTHER" id="PTHR46552:SF1">
    <property type="entry name" value="NADH-UBIQUINONE OXIDOREDUCTASE CHAIN 2"/>
    <property type="match status" value="1"/>
</dbReference>
<comment type="catalytic activity">
    <reaction evidence="17 18">
        <text>a ubiquinone + NADH + 5 H(+)(in) = a ubiquinol + NAD(+) + 4 H(+)(out)</text>
        <dbReference type="Rhea" id="RHEA:29091"/>
        <dbReference type="Rhea" id="RHEA-COMP:9565"/>
        <dbReference type="Rhea" id="RHEA-COMP:9566"/>
        <dbReference type="ChEBI" id="CHEBI:15378"/>
        <dbReference type="ChEBI" id="CHEBI:16389"/>
        <dbReference type="ChEBI" id="CHEBI:17976"/>
        <dbReference type="ChEBI" id="CHEBI:57540"/>
        <dbReference type="ChEBI" id="CHEBI:57945"/>
        <dbReference type="EC" id="7.1.1.2"/>
    </reaction>
</comment>
<evidence type="ECO:0000256" key="3">
    <source>
        <dbReference type="ARBA" id="ARBA00007012"/>
    </source>
</evidence>
<keyword evidence="6" id="KW-0813">Transport</keyword>
<keyword evidence="10 18" id="KW-1278">Translocase</keyword>